<sequence length="469" mass="50885">MPDQGAPIAEQSQTSHDMLLGPDLIKRRFPGFFLCTTGCDWNHRDFLFGPESLDVLRIESTVPRRCLFPSFPIYLAKPMCPRFIYFTLFVRNKQTSRYNLSAPSMGVKMAECEPPAPGFSDSISDCSSTTPSIFISQAPFEPNFLPYWARYETKCAQNLLDYSDEPIEYDHDDEDYRDNCFFFPEDCSWTPPKDYIAKKDCASTKEEPETQVEENTPSVGQDTNTDTDTMIPGLPDIKMLDAEALSDLLEDNLSPPEITTIIVFATNGAVFAHGSSLPSRQLRNLSATYGAAYTCYAKTASTGNLTGVNPASHPSSYVTAKSMSLGDVGSIVFELDDSVAVVTRVADKVLVAAVGPSRLDAPEPNGATSADSAAADTGVPDAGNGTLTPEGSQGDISRTLAAVPISPKPPHNGHRDPQFEIDRSADLARLSSLNLSASPAVLLALESKCAALARFLGEKLDDLESPEDF</sequence>
<feature type="compositionally biased region" description="Polar residues" evidence="1">
    <location>
        <begin position="385"/>
        <end position="394"/>
    </location>
</feature>
<dbReference type="STRING" id="60175.A0A1V6Y215"/>
<gene>
    <name evidence="2" type="ORF">PENNAL_c0041G01840</name>
</gene>
<protein>
    <submittedName>
        <fullName evidence="2">Uncharacterized protein</fullName>
    </submittedName>
</protein>
<proteinExistence type="predicted"/>
<feature type="region of interest" description="Disordered" evidence="1">
    <location>
        <begin position="203"/>
        <end position="227"/>
    </location>
</feature>
<name>A0A1V6Y215_PENNA</name>
<evidence type="ECO:0000313" key="2">
    <source>
        <dbReference type="EMBL" id="OQE81440.1"/>
    </source>
</evidence>
<organism evidence="2 3">
    <name type="scientific">Penicillium nalgiovense</name>
    <dbReference type="NCBI Taxonomy" id="60175"/>
    <lineage>
        <taxon>Eukaryota</taxon>
        <taxon>Fungi</taxon>
        <taxon>Dikarya</taxon>
        <taxon>Ascomycota</taxon>
        <taxon>Pezizomycotina</taxon>
        <taxon>Eurotiomycetes</taxon>
        <taxon>Eurotiomycetidae</taxon>
        <taxon>Eurotiales</taxon>
        <taxon>Aspergillaceae</taxon>
        <taxon>Penicillium</taxon>
    </lineage>
</organism>
<feature type="compositionally biased region" description="Low complexity" evidence="1">
    <location>
        <begin position="366"/>
        <end position="378"/>
    </location>
</feature>
<dbReference type="OMA" id="FLPYWAR"/>
<feature type="compositionally biased region" description="Polar residues" evidence="1">
    <location>
        <begin position="213"/>
        <end position="227"/>
    </location>
</feature>
<accession>A0A1V6Y215</accession>
<dbReference type="Gene3D" id="3.30.450.30">
    <property type="entry name" value="Dynein light chain 2a, cytoplasmic"/>
    <property type="match status" value="1"/>
</dbReference>
<dbReference type="Proteomes" id="UP000191691">
    <property type="component" value="Unassembled WGS sequence"/>
</dbReference>
<evidence type="ECO:0000313" key="3">
    <source>
        <dbReference type="Proteomes" id="UP000191691"/>
    </source>
</evidence>
<feature type="region of interest" description="Disordered" evidence="1">
    <location>
        <begin position="357"/>
        <end position="394"/>
    </location>
</feature>
<dbReference type="EMBL" id="MOOB01000041">
    <property type="protein sequence ID" value="OQE81440.1"/>
    <property type="molecule type" value="Genomic_DNA"/>
</dbReference>
<dbReference type="AlphaFoldDB" id="A0A1V6Y215"/>
<comment type="caution">
    <text evidence="2">The sequence shown here is derived from an EMBL/GenBank/DDBJ whole genome shotgun (WGS) entry which is preliminary data.</text>
</comment>
<reference evidence="3" key="1">
    <citation type="journal article" date="2017" name="Nat. Microbiol.">
        <title>Global analysis of biosynthetic gene clusters reveals vast potential of secondary metabolite production in Penicillium species.</title>
        <authorList>
            <person name="Nielsen J.C."/>
            <person name="Grijseels S."/>
            <person name="Prigent S."/>
            <person name="Ji B."/>
            <person name="Dainat J."/>
            <person name="Nielsen K.F."/>
            <person name="Frisvad J.C."/>
            <person name="Workman M."/>
            <person name="Nielsen J."/>
        </authorList>
    </citation>
    <scope>NUCLEOTIDE SEQUENCE [LARGE SCALE GENOMIC DNA]</scope>
    <source>
        <strain evidence="3">IBT 13039</strain>
    </source>
</reference>
<keyword evidence="3" id="KW-1185">Reference proteome</keyword>
<evidence type="ECO:0000256" key="1">
    <source>
        <dbReference type="SAM" id="MobiDB-lite"/>
    </source>
</evidence>